<sequence length="387" mass="43120">MIQLVASGKLSTIPVLSFFTGGGFLDMGFEKAGYSIVWTNEMHPGFVQFYEHGITAWRRDRGCAKPEAKISSPAQLSDLGGPASILKSVFPGGKHELFGIIGGPPCQDFSIAGLRAGFEGNRGSLTHEYCRHILEMHPAFFVMENVTGLLQKNHRATFDKLRESMGAAYLTDFAKLNALDYGVPQSRERLFFIGLRRDLVTKELTDDQRKLAPANNWAGWTTEQHPTHRGKRKSCKWATIELPGAVPEVPTCETVKALSINNCLVPTEEEASTHNARDRFKLNSQKAISTPEGMVGNRCFKRLHRYRFSPTACYGNNEVHLHPWLPQRLSVREVLRIQGVDESYILPEGPSLTTKFKMIGNGVPVPMALGVATTMRRLLDEYCGLKL</sequence>
<dbReference type="OrthoDB" id="32195at2"/>
<keyword evidence="2 7" id="KW-0489">Methyltransferase</keyword>
<keyword evidence="5" id="KW-0680">Restriction system</keyword>
<dbReference type="Gene3D" id="3.40.50.150">
    <property type="entry name" value="Vaccinia Virus protein VP39"/>
    <property type="match status" value="1"/>
</dbReference>
<reference evidence="10" key="1">
    <citation type="submission" date="2018-04" db="EMBL/GenBank/DDBJ databases">
        <title>Complete genome of Antarctic heterotrophic bacterium Hymenobacter nivis.</title>
        <authorList>
            <person name="Terashima M."/>
        </authorList>
    </citation>
    <scope>NUCLEOTIDE SEQUENCE [LARGE SCALE GENOMIC DNA]</scope>
    <source>
        <strain evidence="10">NBRC 111535</strain>
    </source>
</reference>
<dbReference type="Pfam" id="PF00145">
    <property type="entry name" value="DNA_methylase"/>
    <property type="match status" value="1"/>
</dbReference>
<evidence type="ECO:0000256" key="8">
    <source>
        <dbReference type="RuleBase" id="RU000416"/>
    </source>
</evidence>
<dbReference type="PANTHER" id="PTHR10629:SF52">
    <property type="entry name" value="DNA (CYTOSINE-5)-METHYLTRANSFERASE 1"/>
    <property type="match status" value="1"/>
</dbReference>
<keyword evidence="3 7" id="KW-0808">Transferase</keyword>
<evidence type="ECO:0000256" key="5">
    <source>
        <dbReference type="ARBA" id="ARBA00022747"/>
    </source>
</evidence>
<evidence type="ECO:0000256" key="7">
    <source>
        <dbReference type="PROSITE-ProRule" id="PRU01016"/>
    </source>
</evidence>
<dbReference type="REBASE" id="252667">
    <property type="entry name" value="M.Hni11535ORF4465P"/>
</dbReference>
<dbReference type="InterPro" id="IPR029063">
    <property type="entry name" value="SAM-dependent_MTases_sf"/>
</dbReference>
<evidence type="ECO:0000313" key="9">
    <source>
        <dbReference type="EMBL" id="AWM32111.1"/>
    </source>
</evidence>
<dbReference type="InterPro" id="IPR001525">
    <property type="entry name" value="C5_MeTfrase"/>
</dbReference>
<dbReference type="NCBIfam" id="TIGR00675">
    <property type="entry name" value="dcm"/>
    <property type="match status" value="1"/>
</dbReference>
<dbReference type="Gene3D" id="3.90.120.10">
    <property type="entry name" value="DNA Methylase, subunit A, domain 2"/>
    <property type="match status" value="1"/>
</dbReference>
<protein>
    <recommendedName>
        <fullName evidence="1">DNA (cytosine-5-)-methyltransferase</fullName>
        <ecNumber evidence="1">2.1.1.37</ecNumber>
    </recommendedName>
</protein>
<organism evidence="9 10">
    <name type="scientific">Hymenobacter nivis</name>
    <dbReference type="NCBI Taxonomy" id="1850093"/>
    <lineage>
        <taxon>Bacteria</taxon>
        <taxon>Pseudomonadati</taxon>
        <taxon>Bacteroidota</taxon>
        <taxon>Cytophagia</taxon>
        <taxon>Cytophagales</taxon>
        <taxon>Hymenobacteraceae</taxon>
        <taxon>Hymenobacter</taxon>
    </lineage>
</organism>
<evidence type="ECO:0000256" key="2">
    <source>
        <dbReference type="ARBA" id="ARBA00022603"/>
    </source>
</evidence>
<dbReference type="GO" id="GO:0003886">
    <property type="term" value="F:DNA (cytosine-5-)-methyltransferase activity"/>
    <property type="evidence" value="ECO:0007669"/>
    <property type="project" value="UniProtKB-EC"/>
</dbReference>
<comment type="similarity">
    <text evidence="7 8">Belongs to the class I-like SAM-binding methyltransferase superfamily. C5-methyltransferase family.</text>
</comment>
<evidence type="ECO:0000313" key="10">
    <source>
        <dbReference type="Proteomes" id="UP000245999"/>
    </source>
</evidence>
<dbReference type="RefSeq" id="WP_109655207.1">
    <property type="nucleotide sequence ID" value="NZ_CP029145.1"/>
</dbReference>
<dbReference type="GO" id="GO:0009307">
    <property type="term" value="P:DNA restriction-modification system"/>
    <property type="evidence" value="ECO:0007669"/>
    <property type="project" value="UniProtKB-KW"/>
</dbReference>
<dbReference type="EMBL" id="CP029145">
    <property type="protein sequence ID" value="AWM32111.1"/>
    <property type="molecule type" value="Genomic_DNA"/>
</dbReference>
<dbReference type="InterPro" id="IPR050390">
    <property type="entry name" value="C5-Methyltransferase"/>
</dbReference>
<feature type="active site" evidence="7">
    <location>
        <position position="106"/>
    </location>
</feature>
<keyword evidence="10" id="KW-1185">Reference proteome</keyword>
<evidence type="ECO:0000256" key="1">
    <source>
        <dbReference type="ARBA" id="ARBA00011975"/>
    </source>
</evidence>
<dbReference type="GO" id="GO:0032259">
    <property type="term" value="P:methylation"/>
    <property type="evidence" value="ECO:0007669"/>
    <property type="project" value="UniProtKB-KW"/>
</dbReference>
<evidence type="ECO:0000256" key="3">
    <source>
        <dbReference type="ARBA" id="ARBA00022679"/>
    </source>
</evidence>
<dbReference type="PRINTS" id="PR00105">
    <property type="entry name" value="C5METTRFRASE"/>
</dbReference>
<evidence type="ECO:0000256" key="4">
    <source>
        <dbReference type="ARBA" id="ARBA00022691"/>
    </source>
</evidence>
<keyword evidence="4 7" id="KW-0949">S-adenosyl-L-methionine</keyword>
<proteinExistence type="inferred from homology"/>
<dbReference type="AlphaFoldDB" id="A0A2Z3GIR5"/>
<dbReference type="PROSITE" id="PS51679">
    <property type="entry name" value="SAM_MT_C5"/>
    <property type="match status" value="1"/>
</dbReference>
<dbReference type="PANTHER" id="PTHR10629">
    <property type="entry name" value="CYTOSINE-SPECIFIC METHYLTRANSFERASE"/>
    <property type="match status" value="1"/>
</dbReference>
<dbReference type="Proteomes" id="UP000245999">
    <property type="component" value="Chromosome"/>
</dbReference>
<name>A0A2Z3GIR5_9BACT</name>
<dbReference type="SUPFAM" id="SSF53335">
    <property type="entry name" value="S-adenosyl-L-methionine-dependent methyltransferases"/>
    <property type="match status" value="1"/>
</dbReference>
<gene>
    <name evidence="9" type="ORF">DDQ68_04465</name>
</gene>
<evidence type="ECO:0000256" key="6">
    <source>
        <dbReference type="ARBA" id="ARBA00047422"/>
    </source>
</evidence>
<dbReference type="EC" id="2.1.1.37" evidence="1"/>
<dbReference type="KEGG" id="hnv:DDQ68_04465"/>
<accession>A0A2Z3GIR5</accession>
<comment type="catalytic activity">
    <reaction evidence="6">
        <text>a 2'-deoxycytidine in DNA + S-adenosyl-L-methionine = a 5-methyl-2'-deoxycytidine in DNA + S-adenosyl-L-homocysteine + H(+)</text>
        <dbReference type="Rhea" id="RHEA:13681"/>
        <dbReference type="Rhea" id="RHEA-COMP:11369"/>
        <dbReference type="Rhea" id="RHEA-COMP:11370"/>
        <dbReference type="ChEBI" id="CHEBI:15378"/>
        <dbReference type="ChEBI" id="CHEBI:57856"/>
        <dbReference type="ChEBI" id="CHEBI:59789"/>
        <dbReference type="ChEBI" id="CHEBI:85452"/>
        <dbReference type="ChEBI" id="CHEBI:85454"/>
        <dbReference type="EC" id="2.1.1.37"/>
    </reaction>
</comment>